<reference evidence="2" key="1">
    <citation type="journal article" date="2014" name="Environ. Microbiol.">
        <title>Comparative genomics of the marine bacterial genus Glaciecola reveals the high degree of genomic diversity and genomic characteristic for cold adaptation.</title>
        <authorList>
            <person name="Qin Q.L."/>
            <person name="Xie B.B."/>
            <person name="Yu Y."/>
            <person name="Shu Y.L."/>
            <person name="Rong J.C."/>
            <person name="Zhang Y.J."/>
            <person name="Zhao D.L."/>
            <person name="Chen X.L."/>
            <person name="Zhang X.Y."/>
            <person name="Chen B."/>
            <person name="Zhou B.C."/>
            <person name="Zhang Y.Z."/>
        </authorList>
    </citation>
    <scope>NUCLEOTIDE SEQUENCE [LARGE SCALE GENOMIC DNA]</scope>
    <source>
        <strain evidence="2">LMG 21857</strain>
    </source>
</reference>
<gene>
    <name evidence="1" type="ORF">GPLA_3487</name>
</gene>
<organism evidence="1 2">
    <name type="scientific">Paraglaciecola polaris LMG 21857</name>
    <dbReference type="NCBI Taxonomy" id="1129793"/>
    <lineage>
        <taxon>Bacteria</taxon>
        <taxon>Pseudomonadati</taxon>
        <taxon>Pseudomonadota</taxon>
        <taxon>Gammaproteobacteria</taxon>
        <taxon>Alteromonadales</taxon>
        <taxon>Alteromonadaceae</taxon>
        <taxon>Paraglaciecola</taxon>
    </lineage>
</organism>
<keyword evidence="2" id="KW-1185">Reference proteome</keyword>
<dbReference type="STRING" id="1129793.GPLA_3487"/>
<accession>K6ZE92</accession>
<dbReference type="Proteomes" id="UP000006322">
    <property type="component" value="Unassembled WGS sequence"/>
</dbReference>
<comment type="caution">
    <text evidence="1">The sequence shown here is derived from an EMBL/GenBank/DDBJ whole genome shotgun (WGS) entry which is preliminary data.</text>
</comment>
<evidence type="ECO:0000313" key="2">
    <source>
        <dbReference type="Proteomes" id="UP000006322"/>
    </source>
</evidence>
<dbReference type="EMBL" id="BAER01000107">
    <property type="protein sequence ID" value="GAC34376.1"/>
    <property type="molecule type" value="Genomic_DNA"/>
</dbReference>
<sequence length="38" mass="4292">MCAMANLALIPLLLSTSEWLKLKPEVKQLINKIILRDA</sequence>
<evidence type="ECO:0000313" key="1">
    <source>
        <dbReference type="EMBL" id="GAC34376.1"/>
    </source>
</evidence>
<proteinExistence type="predicted"/>
<name>K6ZE92_9ALTE</name>
<protein>
    <submittedName>
        <fullName evidence="1">Uncharacterized protein</fullName>
    </submittedName>
</protein>
<dbReference type="AlphaFoldDB" id="K6ZE92"/>